<evidence type="ECO:0000256" key="4">
    <source>
        <dbReference type="ARBA" id="ARBA00022722"/>
    </source>
</evidence>
<dbReference type="PANTHER" id="PTHR30001:SF1">
    <property type="entry name" value="RIBONUCLEASE E_G-LIKE PROTEIN, CHLOROPLASTIC"/>
    <property type="match status" value="1"/>
</dbReference>
<evidence type="ECO:0000256" key="3">
    <source>
        <dbReference type="ARBA" id="ARBA00022519"/>
    </source>
</evidence>
<comment type="cofactor">
    <cofactor evidence="1">
        <name>Mg(2+)</name>
        <dbReference type="ChEBI" id="CHEBI:18420"/>
    </cofactor>
</comment>
<keyword evidence="2" id="KW-1003">Cell membrane</keyword>
<name>A0ABS3LZP1_9PROT</name>
<sequence>MKRSLRVACSPGEARIAVVEDGVLRDFALWRPGRPDGVGDVYRGRVAKVAPALGGSFIALGGGTDGFLSGHDGAPPLVEGESILVSVVRAPMGGKGPRLKIAGDAPASGETGLLTRGPSPLERLASRWDGPIVIDHSSFTARVPAALRARVQRVPQAFDDGVEDAVQALGVYEVVLPSGMSATITPTPALVAIDMDSAAASGAANAKQTAQFAANRDALPVLLDQIRLRNLSGAILIDPAGLNQRKRQALREAVEAALRDDPLRPRCLGVTGLGLIEIVRARVHPPLHELLLSAHGQALAALRAAVVRYAGRPDARPALRAGSGVFAALEGDPEAMSDLRGWLAVPLDLRLDPSLPPLSWSFSDE</sequence>
<protein>
    <submittedName>
        <fullName evidence="12">Ribonuclease E/G</fullName>
    </submittedName>
</protein>
<evidence type="ECO:0000256" key="10">
    <source>
        <dbReference type="ARBA" id="ARBA00023136"/>
    </source>
</evidence>
<evidence type="ECO:0000256" key="1">
    <source>
        <dbReference type="ARBA" id="ARBA00001946"/>
    </source>
</evidence>
<evidence type="ECO:0000256" key="7">
    <source>
        <dbReference type="ARBA" id="ARBA00022801"/>
    </source>
</evidence>
<evidence type="ECO:0000256" key="9">
    <source>
        <dbReference type="ARBA" id="ARBA00022884"/>
    </source>
</evidence>
<keyword evidence="8" id="KW-0460">Magnesium</keyword>
<keyword evidence="3" id="KW-0997">Cell inner membrane</keyword>
<dbReference type="PANTHER" id="PTHR30001">
    <property type="entry name" value="RIBONUCLEASE"/>
    <property type="match status" value="1"/>
</dbReference>
<dbReference type="EMBL" id="JAFVMF010000021">
    <property type="protein sequence ID" value="MBO1361386.1"/>
    <property type="molecule type" value="Genomic_DNA"/>
</dbReference>
<keyword evidence="9" id="KW-0694">RNA-binding</keyword>
<dbReference type="InterPro" id="IPR003029">
    <property type="entry name" value="S1_domain"/>
</dbReference>
<keyword evidence="7" id="KW-0378">Hydrolase</keyword>
<organism evidence="12 13">
    <name type="scientific">Acetobacter sacchari</name>
    <dbReference type="NCBI Taxonomy" id="2661687"/>
    <lineage>
        <taxon>Bacteria</taxon>
        <taxon>Pseudomonadati</taxon>
        <taxon>Pseudomonadota</taxon>
        <taxon>Alphaproteobacteria</taxon>
        <taxon>Acetobacterales</taxon>
        <taxon>Acetobacteraceae</taxon>
        <taxon>Acetobacter</taxon>
    </lineage>
</organism>
<comment type="caution">
    <text evidence="12">The sequence shown here is derived from an EMBL/GenBank/DDBJ whole genome shotgun (WGS) entry which is preliminary data.</text>
</comment>
<keyword evidence="13" id="KW-1185">Reference proteome</keyword>
<dbReference type="InterPro" id="IPR012340">
    <property type="entry name" value="NA-bd_OB-fold"/>
</dbReference>
<evidence type="ECO:0000313" key="13">
    <source>
        <dbReference type="Proteomes" id="UP000664771"/>
    </source>
</evidence>
<keyword evidence="5" id="KW-0479">Metal-binding</keyword>
<dbReference type="CDD" id="cd04453">
    <property type="entry name" value="S1_RNase_E"/>
    <property type="match status" value="1"/>
</dbReference>
<evidence type="ECO:0000313" key="12">
    <source>
        <dbReference type="EMBL" id="MBO1361386.1"/>
    </source>
</evidence>
<dbReference type="InterPro" id="IPR019307">
    <property type="entry name" value="RNA-bd_AU-1/RNase_E/G"/>
</dbReference>
<evidence type="ECO:0000256" key="8">
    <source>
        <dbReference type="ARBA" id="ARBA00022842"/>
    </source>
</evidence>
<proteinExistence type="predicted"/>
<dbReference type="SUPFAM" id="SSF50249">
    <property type="entry name" value="Nucleic acid-binding proteins"/>
    <property type="match status" value="1"/>
</dbReference>
<reference evidence="12 13" key="1">
    <citation type="submission" date="2021-03" db="EMBL/GenBank/DDBJ databases">
        <title>The complete genome sequence of Acetobacter sacchari TBRC 11175.</title>
        <authorList>
            <person name="Charoenyingcharoen P."/>
            <person name="Yukphan P."/>
        </authorList>
    </citation>
    <scope>NUCLEOTIDE SEQUENCE [LARGE SCALE GENOMIC DNA]</scope>
    <source>
        <strain evidence="12 13">TBRC 11175</strain>
    </source>
</reference>
<keyword evidence="6" id="KW-0255">Endonuclease</keyword>
<dbReference type="Gene3D" id="2.40.50.140">
    <property type="entry name" value="Nucleic acid-binding proteins"/>
    <property type="match status" value="1"/>
</dbReference>
<gene>
    <name evidence="12" type="ORF">J2D73_16490</name>
</gene>
<dbReference type="InterPro" id="IPR004659">
    <property type="entry name" value="RNase_E/G"/>
</dbReference>
<evidence type="ECO:0000259" key="11">
    <source>
        <dbReference type="PROSITE" id="PS50126"/>
    </source>
</evidence>
<keyword evidence="10" id="KW-0472">Membrane</keyword>
<dbReference type="Pfam" id="PF10150">
    <property type="entry name" value="RNase_E_G"/>
    <property type="match status" value="1"/>
</dbReference>
<evidence type="ECO:0000256" key="5">
    <source>
        <dbReference type="ARBA" id="ARBA00022723"/>
    </source>
</evidence>
<accession>A0ABS3LZP1</accession>
<evidence type="ECO:0000256" key="6">
    <source>
        <dbReference type="ARBA" id="ARBA00022759"/>
    </source>
</evidence>
<evidence type="ECO:0000256" key="2">
    <source>
        <dbReference type="ARBA" id="ARBA00022475"/>
    </source>
</evidence>
<keyword evidence="4" id="KW-0540">Nuclease</keyword>
<dbReference type="Proteomes" id="UP000664771">
    <property type="component" value="Unassembled WGS sequence"/>
</dbReference>
<dbReference type="PROSITE" id="PS50126">
    <property type="entry name" value="S1"/>
    <property type="match status" value="1"/>
</dbReference>
<feature type="domain" description="S1 motif" evidence="11">
    <location>
        <begin position="39"/>
        <end position="68"/>
    </location>
</feature>